<dbReference type="EMBL" id="DS268522">
    <property type="protein sequence ID" value="EFO85284.1"/>
    <property type="molecule type" value="Genomic_DNA"/>
</dbReference>
<name>E3N3W0_CAERE</name>
<accession>E3N3W0</accession>
<organism evidence="2">
    <name type="scientific">Caenorhabditis remanei</name>
    <name type="common">Caenorhabditis vulgaris</name>
    <dbReference type="NCBI Taxonomy" id="31234"/>
    <lineage>
        <taxon>Eukaryota</taxon>
        <taxon>Metazoa</taxon>
        <taxon>Ecdysozoa</taxon>
        <taxon>Nematoda</taxon>
        <taxon>Chromadorea</taxon>
        <taxon>Rhabditida</taxon>
        <taxon>Rhabditina</taxon>
        <taxon>Rhabditomorpha</taxon>
        <taxon>Rhabditoidea</taxon>
        <taxon>Rhabditidae</taxon>
        <taxon>Peloderinae</taxon>
        <taxon>Caenorhabditis</taxon>
    </lineage>
</organism>
<reference evidence="1" key="1">
    <citation type="submission" date="2007-07" db="EMBL/GenBank/DDBJ databases">
        <title>PCAP assembly of the Caenorhabditis remanei genome.</title>
        <authorList>
            <consortium name="The Caenorhabditis remanei Sequencing Consortium"/>
            <person name="Wilson R.K."/>
        </authorList>
    </citation>
    <scope>NUCLEOTIDE SEQUENCE [LARGE SCALE GENOMIC DNA]</scope>
    <source>
        <strain evidence="1">PB4641</strain>
    </source>
</reference>
<evidence type="ECO:0000313" key="2">
    <source>
        <dbReference type="Proteomes" id="UP000008281"/>
    </source>
</evidence>
<dbReference type="AlphaFoldDB" id="E3N3W0"/>
<dbReference type="Proteomes" id="UP000008281">
    <property type="component" value="Unassembled WGS sequence"/>
</dbReference>
<gene>
    <name evidence="1" type="ORF">CRE_24699</name>
</gene>
<dbReference type="InParanoid" id="E3N3W0"/>
<protein>
    <submittedName>
        <fullName evidence="1">Uncharacterized protein</fullName>
    </submittedName>
</protein>
<dbReference type="HOGENOM" id="CLU_2608290_0_0_1"/>
<evidence type="ECO:0000313" key="1">
    <source>
        <dbReference type="EMBL" id="EFO85284.1"/>
    </source>
</evidence>
<proteinExistence type="predicted"/>
<sequence>MDLLSKVSNENVGTLEQWDLFGIYFLLHNKRNEIRPLRLWCLFRFYEHQIINFDTSKCRKHIKNKKKKNKKEKKNKKNK</sequence>
<keyword evidence="2" id="KW-1185">Reference proteome</keyword>